<comment type="caution">
    <text evidence="1">The sequence shown here is derived from an EMBL/GenBank/DDBJ whole genome shotgun (WGS) entry which is preliminary data.</text>
</comment>
<feature type="non-terminal residue" evidence="1">
    <location>
        <position position="86"/>
    </location>
</feature>
<gene>
    <name evidence="1" type="ORF">J4Q44_G00346280</name>
</gene>
<dbReference type="AlphaFoldDB" id="A0AAN8QMT3"/>
<organism evidence="1 2">
    <name type="scientific">Coregonus suidteri</name>
    <dbReference type="NCBI Taxonomy" id="861788"/>
    <lineage>
        <taxon>Eukaryota</taxon>
        <taxon>Metazoa</taxon>
        <taxon>Chordata</taxon>
        <taxon>Craniata</taxon>
        <taxon>Vertebrata</taxon>
        <taxon>Euteleostomi</taxon>
        <taxon>Actinopterygii</taxon>
        <taxon>Neopterygii</taxon>
        <taxon>Teleostei</taxon>
        <taxon>Protacanthopterygii</taxon>
        <taxon>Salmoniformes</taxon>
        <taxon>Salmonidae</taxon>
        <taxon>Coregoninae</taxon>
        <taxon>Coregonus</taxon>
    </lineage>
</organism>
<dbReference type="Proteomes" id="UP001356427">
    <property type="component" value="Unassembled WGS sequence"/>
</dbReference>
<reference evidence="1 2" key="1">
    <citation type="submission" date="2021-04" db="EMBL/GenBank/DDBJ databases">
        <authorList>
            <person name="De Guttry C."/>
            <person name="Zahm M."/>
            <person name="Klopp C."/>
            <person name="Cabau C."/>
            <person name="Louis A."/>
            <person name="Berthelot C."/>
            <person name="Parey E."/>
            <person name="Roest Crollius H."/>
            <person name="Montfort J."/>
            <person name="Robinson-Rechavi M."/>
            <person name="Bucao C."/>
            <person name="Bouchez O."/>
            <person name="Gislard M."/>
            <person name="Lluch J."/>
            <person name="Milhes M."/>
            <person name="Lampietro C."/>
            <person name="Lopez Roques C."/>
            <person name="Donnadieu C."/>
            <person name="Braasch I."/>
            <person name="Desvignes T."/>
            <person name="Postlethwait J."/>
            <person name="Bobe J."/>
            <person name="Wedekind C."/>
            <person name="Guiguen Y."/>
        </authorList>
    </citation>
    <scope>NUCLEOTIDE SEQUENCE [LARGE SCALE GENOMIC DNA]</scope>
    <source>
        <strain evidence="1">Cs_M1</strain>
        <tissue evidence="1">Blood</tissue>
    </source>
</reference>
<dbReference type="EMBL" id="JAGTTL010000034">
    <property type="protein sequence ID" value="KAK6295402.1"/>
    <property type="molecule type" value="Genomic_DNA"/>
</dbReference>
<name>A0AAN8QMT3_9TELE</name>
<evidence type="ECO:0000313" key="1">
    <source>
        <dbReference type="EMBL" id="KAK6295402.1"/>
    </source>
</evidence>
<evidence type="ECO:0000313" key="2">
    <source>
        <dbReference type="Proteomes" id="UP001356427"/>
    </source>
</evidence>
<proteinExistence type="predicted"/>
<sequence length="86" mass="9675">MIPNYRMNRSYPSRLDFIHFSLIDLAIPAIFSFRPCGQSIAHNTQKESADVNEMLTGGQSYITPSSLNCFEKQLHSPSCYGDLTNS</sequence>
<keyword evidence="2" id="KW-1185">Reference proteome</keyword>
<protein>
    <submittedName>
        <fullName evidence="1">Uncharacterized protein</fullName>
    </submittedName>
</protein>
<accession>A0AAN8QMT3</accession>